<evidence type="ECO:0000313" key="2">
    <source>
        <dbReference type="EMBL" id="RKO84283.1"/>
    </source>
</evidence>
<feature type="compositionally biased region" description="Basic and acidic residues" evidence="1">
    <location>
        <begin position="266"/>
        <end position="276"/>
    </location>
</feature>
<dbReference type="Proteomes" id="UP000269721">
    <property type="component" value="Unassembled WGS sequence"/>
</dbReference>
<protein>
    <submittedName>
        <fullName evidence="2">Uncharacterized protein</fullName>
    </submittedName>
</protein>
<feature type="non-terminal residue" evidence="2">
    <location>
        <position position="1"/>
    </location>
</feature>
<dbReference type="EMBL" id="ML000285">
    <property type="protein sequence ID" value="RKO84283.1"/>
    <property type="molecule type" value="Genomic_DNA"/>
</dbReference>
<gene>
    <name evidence="2" type="ORF">BDK51DRAFT_29691</name>
</gene>
<feature type="region of interest" description="Disordered" evidence="1">
    <location>
        <begin position="262"/>
        <end position="294"/>
    </location>
</feature>
<keyword evidence="3" id="KW-1185">Reference proteome</keyword>
<sequence length="387" mass="42937">CGGREDIAVDLREKPLLSTTRECGAREDIAVDLREEHLLSTKICVVKRGWLLDRYAREKGLRERQTVCAKAAICVAYRSSVLLKLHLKEEDQDLPQRGPRLIIAAVPVVLPTRPAVEDSGILRLSPSSAFHKTELGGGSILTPGIIHILDARFRSPENEMTRSLFCGLCPKVKREELMDDTVVEKEIRGPQLACRAVSSRVNRKKVRTTPPIWRGLGLRDRGRRLRAKRVFGKTQVQPLIGLPSFFTKSALSPNSPRIATSQALEEGEREKMEHTPSTHPKHPTAHSELSGEQIGGDLGGVVPQHLLWLQIPFRTWKGVKTNEEKDRLNVSSLIYCQAPGAGSDPPNALSLLALKKCCPAVVAAQEAGFRFLCQTTGSCRYRSCRVR</sequence>
<organism evidence="2 3">
    <name type="scientific">Blyttiomyces helicus</name>
    <dbReference type="NCBI Taxonomy" id="388810"/>
    <lineage>
        <taxon>Eukaryota</taxon>
        <taxon>Fungi</taxon>
        <taxon>Fungi incertae sedis</taxon>
        <taxon>Chytridiomycota</taxon>
        <taxon>Chytridiomycota incertae sedis</taxon>
        <taxon>Chytridiomycetes</taxon>
        <taxon>Chytridiomycetes incertae sedis</taxon>
        <taxon>Blyttiomyces</taxon>
    </lineage>
</organism>
<accession>A0A4P9VZQ4</accession>
<dbReference type="AlphaFoldDB" id="A0A4P9VZQ4"/>
<proteinExistence type="predicted"/>
<reference evidence="3" key="1">
    <citation type="journal article" date="2018" name="Nat. Microbiol.">
        <title>Leveraging single-cell genomics to expand the fungal tree of life.</title>
        <authorList>
            <person name="Ahrendt S.R."/>
            <person name="Quandt C.A."/>
            <person name="Ciobanu D."/>
            <person name="Clum A."/>
            <person name="Salamov A."/>
            <person name="Andreopoulos B."/>
            <person name="Cheng J.F."/>
            <person name="Woyke T."/>
            <person name="Pelin A."/>
            <person name="Henrissat B."/>
            <person name="Reynolds N.K."/>
            <person name="Benny G.L."/>
            <person name="Smith M.E."/>
            <person name="James T.Y."/>
            <person name="Grigoriev I.V."/>
        </authorList>
    </citation>
    <scope>NUCLEOTIDE SEQUENCE [LARGE SCALE GENOMIC DNA]</scope>
</reference>
<name>A0A4P9VZQ4_9FUNG</name>
<evidence type="ECO:0000313" key="3">
    <source>
        <dbReference type="Proteomes" id="UP000269721"/>
    </source>
</evidence>
<evidence type="ECO:0000256" key="1">
    <source>
        <dbReference type="SAM" id="MobiDB-lite"/>
    </source>
</evidence>